<reference evidence="2 3" key="1">
    <citation type="submission" date="2024-02" db="EMBL/GenBank/DDBJ databases">
        <title>Chromosome-scale genome assembly of the rough periwinkle Littorina saxatilis.</title>
        <authorList>
            <person name="De Jode A."/>
            <person name="Faria R."/>
            <person name="Formenti G."/>
            <person name="Sims Y."/>
            <person name="Smith T.P."/>
            <person name="Tracey A."/>
            <person name="Wood J.M.D."/>
            <person name="Zagrodzka Z.B."/>
            <person name="Johannesson K."/>
            <person name="Butlin R.K."/>
            <person name="Leder E.H."/>
        </authorList>
    </citation>
    <scope>NUCLEOTIDE SEQUENCE [LARGE SCALE GENOMIC DNA]</scope>
    <source>
        <strain evidence="2">Snail1</strain>
        <tissue evidence="2">Muscle</tissue>
    </source>
</reference>
<organism evidence="2 3">
    <name type="scientific">Littorina saxatilis</name>
    <dbReference type="NCBI Taxonomy" id="31220"/>
    <lineage>
        <taxon>Eukaryota</taxon>
        <taxon>Metazoa</taxon>
        <taxon>Spiralia</taxon>
        <taxon>Lophotrochozoa</taxon>
        <taxon>Mollusca</taxon>
        <taxon>Gastropoda</taxon>
        <taxon>Caenogastropoda</taxon>
        <taxon>Littorinimorpha</taxon>
        <taxon>Littorinoidea</taxon>
        <taxon>Littorinidae</taxon>
        <taxon>Littorina</taxon>
    </lineage>
</organism>
<dbReference type="Gene3D" id="3.90.215.10">
    <property type="entry name" value="Gamma Fibrinogen, chain A, domain 1"/>
    <property type="match status" value="1"/>
</dbReference>
<sequence length="131" mass="14264">MKLGNESDRDAIYMTHNHAIITNESSHYTLYTGASKNVGGPVVDCIFPDLVGIPFSTRDVDNDGDDTIDCSNEFGGGWWFNGTAGCAACNPTGRMPFPSLGVRNGDVDELHWNNTVDNLASVTILMYLLPY</sequence>
<evidence type="ECO:0000313" key="2">
    <source>
        <dbReference type="EMBL" id="KAK7112117.1"/>
    </source>
</evidence>
<dbReference type="InterPro" id="IPR036056">
    <property type="entry name" value="Fibrinogen-like_C"/>
</dbReference>
<protein>
    <recommendedName>
        <fullName evidence="1">Fibrinogen C-terminal domain-containing protein</fullName>
    </recommendedName>
</protein>
<feature type="domain" description="Fibrinogen C-terminal" evidence="1">
    <location>
        <begin position="11"/>
        <end position="115"/>
    </location>
</feature>
<evidence type="ECO:0000313" key="3">
    <source>
        <dbReference type="Proteomes" id="UP001374579"/>
    </source>
</evidence>
<keyword evidence="3" id="KW-1185">Reference proteome</keyword>
<dbReference type="InterPro" id="IPR014716">
    <property type="entry name" value="Fibrinogen_a/b/g_C_1"/>
</dbReference>
<dbReference type="Proteomes" id="UP001374579">
    <property type="component" value="Unassembled WGS sequence"/>
</dbReference>
<gene>
    <name evidence="2" type="ORF">V1264_011622</name>
</gene>
<dbReference type="SUPFAM" id="SSF56496">
    <property type="entry name" value="Fibrinogen C-terminal domain-like"/>
    <property type="match status" value="1"/>
</dbReference>
<comment type="caution">
    <text evidence="2">The sequence shown here is derived from an EMBL/GenBank/DDBJ whole genome shotgun (WGS) entry which is preliminary data.</text>
</comment>
<evidence type="ECO:0000259" key="1">
    <source>
        <dbReference type="Pfam" id="PF00147"/>
    </source>
</evidence>
<dbReference type="InterPro" id="IPR002181">
    <property type="entry name" value="Fibrinogen_a/b/g_C_dom"/>
</dbReference>
<name>A0AAN9BUM5_9CAEN</name>
<accession>A0AAN9BUM5</accession>
<dbReference type="AlphaFoldDB" id="A0AAN9BUM5"/>
<dbReference type="EMBL" id="JBAMIC010000002">
    <property type="protein sequence ID" value="KAK7112117.1"/>
    <property type="molecule type" value="Genomic_DNA"/>
</dbReference>
<proteinExistence type="predicted"/>
<dbReference type="Pfam" id="PF00147">
    <property type="entry name" value="Fibrinogen_C"/>
    <property type="match status" value="1"/>
</dbReference>